<reference evidence="5 6" key="1">
    <citation type="journal article" date="2015" name="Microbiome">
        <title>Genomic resolution of linkages in carbon, nitrogen, and sulfur cycling among widespread estuary sediment bacteria.</title>
        <authorList>
            <person name="Baker B.J."/>
            <person name="Lazar C.S."/>
            <person name="Teske A.P."/>
            <person name="Dick G.J."/>
        </authorList>
    </citation>
    <scope>NUCLEOTIDE SEQUENCE [LARGE SCALE GENOMIC DNA]</scope>
    <source>
        <strain evidence="5">DG_78</strain>
    </source>
</reference>
<dbReference type="InterPro" id="IPR041664">
    <property type="entry name" value="AAA_16"/>
</dbReference>
<evidence type="ECO:0000313" key="5">
    <source>
        <dbReference type="EMBL" id="KPJ72045.1"/>
    </source>
</evidence>
<dbReference type="PANTHER" id="PTHR16305:SF28">
    <property type="entry name" value="GUANYLATE CYCLASE DOMAIN-CONTAINING PROTEIN"/>
    <property type="match status" value="1"/>
</dbReference>
<dbReference type="PANTHER" id="PTHR16305">
    <property type="entry name" value="TESTICULAR SOLUBLE ADENYLYL CYCLASE"/>
    <property type="match status" value="1"/>
</dbReference>
<dbReference type="InterPro" id="IPR011990">
    <property type="entry name" value="TPR-like_helical_dom_sf"/>
</dbReference>
<dbReference type="InterPro" id="IPR027417">
    <property type="entry name" value="P-loop_NTPase"/>
</dbReference>
<dbReference type="InterPro" id="IPR005158">
    <property type="entry name" value="BTAD"/>
</dbReference>
<sequence>MHNSIPFVGRKKELSELKNHFNDALDCHGSLVLVRGEIGVGKTRLLEEFIGSIEPRVWVLTGKALQNDVRPFSPFLQIIEKHLEKIEYQPQWLVKFIEPEIFPCFANFLPKLKSNYPIEISMSGLQFEDKRVFFNAVERFLSNLVMYKPLVLFIDDVIWMDTDAQELIKYIVMRMSDRAILFLCSARLWQKDTDYQSMIDELAERRNIRIFDLTNLTEFDVETLVIKQFGDTISSQFVNWLFNITKGNPLFISEMLNICLRRNILFYEPAQKKWNIRDDYRDFPLSPTIESIIKLRLRGLNENERLIMQIGSVFGEEFSLDMLGQLHSDIPREQLLRTLNRLKAQKLLEEDNSKLKITHPLIKELLYKEIDKPERTKIHRKVSDFLKRNPETHLEEISYHLTVDLTPAEETPELCRDLLKIVKDILQRYNEQAGWRCLSCAKKIADKFSDELKIENLKIEAELSRLRWTLDRDAPSTQEIEKLIERLKISGLREESAMLYRILFYHSMNALDTDLAEKYLKNGLFLSLKSEENYWLLRAESSILQKIKGKVKEAEEEALRLVEEVDPKIAPRALWRAVYNLGTIAFSRGELKTAHEYMLKALRVAEQYNIIHWRTTSYANLGQIEMKLGQLDSGLERLKEVVKDAELSQWARQMAGSWAVFGICLLAKGEFENALKYFDDSIRKSKKIEYKRALILARLGKAETLLEIGRIDEAMAELDSVPTKELGEDWLCDIHFLKSRICLEKGDLRQSEKDIEHAHNLAEKLNTQIKIAEILTQKGIILLQKRKELDALKLLEKAKQILLQMEALSDLGSILTRFGLAWGGIKGDRIFTQGLEILFKIGAVPKIEHLLKNIEVQGFKRARNFTIKKLDKVALKQERLEITTFGGLAVKRPGALEPIAPTEWQSKKARELLVLILLLSERKGATREILASFLWPELDTQKSQNNLRVTLARLNQTLKYDYIQQESQSLSLDKAKVFVDSWQFEELFKEWGYLKQQAKQHKAERKAQEAITLYKGDFLPELYGMSIEEKQRELKGKMKQLLYWLAHRSCERLEWQEAISFARRLIALDSSNESAHRIIIRGLWQQGDRTGAIRQFERLGDSLEKEFNISPSQETVELYKKIIAAQK</sequence>
<feature type="domain" description="Bacterial transcriptional activator" evidence="4">
    <location>
        <begin position="979"/>
        <end position="1123"/>
    </location>
</feature>
<dbReference type="SUPFAM" id="SSF52540">
    <property type="entry name" value="P-loop containing nucleoside triphosphate hydrolases"/>
    <property type="match status" value="1"/>
</dbReference>
<name>A0A0S7YBC9_UNCT6</name>
<evidence type="ECO:0000256" key="2">
    <source>
        <dbReference type="ARBA" id="ARBA00022840"/>
    </source>
</evidence>
<keyword evidence="1" id="KW-0547">Nucleotide-binding</keyword>
<dbReference type="Pfam" id="PF13191">
    <property type="entry name" value="AAA_16"/>
    <property type="match status" value="1"/>
</dbReference>
<feature type="coiled-coil region" evidence="3">
    <location>
        <begin position="537"/>
        <end position="564"/>
    </location>
</feature>
<evidence type="ECO:0000313" key="6">
    <source>
        <dbReference type="Proteomes" id="UP000051012"/>
    </source>
</evidence>
<comment type="caution">
    <text evidence="5">The sequence shown here is derived from an EMBL/GenBank/DDBJ whole genome shotgun (WGS) entry which is preliminary data.</text>
</comment>
<dbReference type="AlphaFoldDB" id="A0A0S7YBC9"/>
<dbReference type="Gene3D" id="1.25.40.10">
    <property type="entry name" value="Tetratricopeptide repeat domain"/>
    <property type="match status" value="3"/>
</dbReference>
<organism evidence="5 6">
    <name type="scientific">candidate division TA06 bacterium DG_78</name>
    <dbReference type="NCBI Taxonomy" id="1703772"/>
    <lineage>
        <taxon>Bacteria</taxon>
        <taxon>Bacteria division TA06</taxon>
    </lineage>
</organism>
<accession>A0A0S7YBC9</accession>
<dbReference type="GO" id="GO:0004016">
    <property type="term" value="F:adenylate cyclase activity"/>
    <property type="evidence" value="ECO:0007669"/>
    <property type="project" value="TreeGrafter"/>
</dbReference>
<gene>
    <name evidence="5" type="ORF">AMJ52_07660</name>
</gene>
<dbReference type="SUPFAM" id="SSF48452">
    <property type="entry name" value="TPR-like"/>
    <property type="match status" value="3"/>
</dbReference>
<proteinExistence type="predicted"/>
<keyword evidence="2" id="KW-0067">ATP-binding</keyword>
<dbReference type="Pfam" id="PF03704">
    <property type="entry name" value="BTAD"/>
    <property type="match status" value="1"/>
</dbReference>
<dbReference type="GO" id="GO:0005737">
    <property type="term" value="C:cytoplasm"/>
    <property type="evidence" value="ECO:0007669"/>
    <property type="project" value="TreeGrafter"/>
</dbReference>
<dbReference type="SMART" id="SM01043">
    <property type="entry name" value="BTAD"/>
    <property type="match status" value="1"/>
</dbReference>
<dbReference type="GO" id="GO:0005524">
    <property type="term" value="F:ATP binding"/>
    <property type="evidence" value="ECO:0007669"/>
    <property type="project" value="UniProtKB-KW"/>
</dbReference>
<dbReference type="InterPro" id="IPR019734">
    <property type="entry name" value="TPR_rpt"/>
</dbReference>
<protein>
    <recommendedName>
        <fullName evidence="4">Bacterial transcriptional activator domain-containing protein</fullName>
    </recommendedName>
</protein>
<keyword evidence="3" id="KW-0175">Coiled coil</keyword>
<dbReference type="SMART" id="SM00028">
    <property type="entry name" value="TPR"/>
    <property type="match status" value="5"/>
</dbReference>
<dbReference type="InterPro" id="IPR036388">
    <property type="entry name" value="WH-like_DNA-bd_sf"/>
</dbReference>
<dbReference type="EMBL" id="LJNI01000103">
    <property type="protein sequence ID" value="KPJ72045.1"/>
    <property type="molecule type" value="Genomic_DNA"/>
</dbReference>
<evidence type="ECO:0000256" key="1">
    <source>
        <dbReference type="ARBA" id="ARBA00022741"/>
    </source>
</evidence>
<evidence type="ECO:0000256" key="3">
    <source>
        <dbReference type="SAM" id="Coils"/>
    </source>
</evidence>
<dbReference type="Proteomes" id="UP000051012">
    <property type="component" value="Unassembled WGS sequence"/>
</dbReference>
<dbReference type="Gene3D" id="3.40.50.300">
    <property type="entry name" value="P-loop containing nucleotide triphosphate hydrolases"/>
    <property type="match status" value="1"/>
</dbReference>
<evidence type="ECO:0000259" key="4">
    <source>
        <dbReference type="SMART" id="SM01043"/>
    </source>
</evidence>
<dbReference type="Gene3D" id="1.10.10.10">
    <property type="entry name" value="Winged helix-like DNA-binding domain superfamily/Winged helix DNA-binding domain"/>
    <property type="match status" value="1"/>
</dbReference>